<evidence type="ECO:0000313" key="3">
    <source>
        <dbReference type="Proteomes" id="UP001363622"/>
    </source>
</evidence>
<sequence length="420" mass="48465">MNHLRSARQVVSTTRTLPTLPCRARYPRPQNRASTARFYRNSHNPISRVQRVIFHKPRLFTWRKFRRFALYAATAAVGFEYLSYGLDLLVETLTQVEDDEDDEYEDDEELDDDEGFEAPEEDEEEEDLDLEGSIYIFGFPFGAFLPMPWTRRQLPRKLYAPDDEIVKRWKAFMKDEPSVQQWAQQTNEEIIAAASSKYRTDNVKVGRWVSDPRLPAAPPRDYDQLGIVLFDGFPRLERRPAPPITLCKDALQSFAIAAGASCSFMIKTKTNKVRQFLGWPPLIIKESEFFDLYNKMLQDLHKLQEQQARAASKKNAALEKAGDRNGEDSVVPAQSPYHAGLKTVKWSAKHVFLNAFVRELNKRLAESSDIPRDCFAVVGTVSLQVKGGPRSYLHDFKGVYSMRHRRFVGFDIRLKEFKPM</sequence>
<evidence type="ECO:0000256" key="1">
    <source>
        <dbReference type="SAM" id="MobiDB-lite"/>
    </source>
</evidence>
<keyword evidence="3" id="KW-1185">Reference proteome</keyword>
<evidence type="ECO:0000313" key="2">
    <source>
        <dbReference type="EMBL" id="KAK7520334.1"/>
    </source>
</evidence>
<name>A0ABR1KS25_9PEZI</name>
<organism evidence="2 3">
    <name type="scientific">Phyllosticta citriasiana</name>
    <dbReference type="NCBI Taxonomy" id="595635"/>
    <lineage>
        <taxon>Eukaryota</taxon>
        <taxon>Fungi</taxon>
        <taxon>Dikarya</taxon>
        <taxon>Ascomycota</taxon>
        <taxon>Pezizomycotina</taxon>
        <taxon>Dothideomycetes</taxon>
        <taxon>Dothideomycetes incertae sedis</taxon>
        <taxon>Botryosphaeriales</taxon>
        <taxon>Phyllostictaceae</taxon>
        <taxon>Phyllosticta</taxon>
    </lineage>
</organism>
<accession>A0ABR1KS25</accession>
<reference evidence="2 3" key="1">
    <citation type="submission" date="2024-04" db="EMBL/GenBank/DDBJ databases">
        <title>Phyllosticta paracitricarpa is synonymous to the EU quarantine fungus P. citricarpa based on phylogenomic analyses.</title>
        <authorList>
            <consortium name="Lawrence Berkeley National Laboratory"/>
            <person name="Van Ingen-Buijs V.A."/>
            <person name="Van Westerhoven A.C."/>
            <person name="Haridas S."/>
            <person name="Skiadas P."/>
            <person name="Martin F."/>
            <person name="Groenewald J.Z."/>
            <person name="Crous P.W."/>
            <person name="Seidl M.F."/>
        </authorList>
    </citation>
    <scope>NUCLEOTIDE SEQUENCE [LARGE SCALE GENOMIC DNA]</scope>
    <source>
        <strain evidence="2 3">CBS 123371</strain>
    </source>
</reference>
<dbReference type="EMBL" id="JBBPHU010000003">
    <property type="protein sequence ID" value="KAK7520334.1"/>
    <property type="molecule type" value="Genomic_DNA"/>
</dbReference>
<feature type="region of interest" description="Disordered" evidence="1">
    <location>
        <begin position="97"/>
        <end position="125"/>
    </location>
</feature>
<feature type="region of interest" description="Disordered" evidence="1">
    <location>
        <begin position="311"/>
        <end position="332"/>
    </location>
</feature>
<proteinExistence type="predicted"/>
<protein>
    <submittedName>
        <fullName evidence="2">Uncharacterized protein</fullName>
    </submittedName>
</protein>
<feature type="compositionally biased region" description="Basic and acidic residues" evidence="1">
    <location>
        <begin position="316"/>
        <end position="327"/>
    </location>
</feature>
<dbReference type="Proteomes" id="UP001363622">
    <property type="component" value="Unassembled WGS sequence"/>
</dbReference>
<comment type="caution">
    <text evidence="2">The sequence shown here is derived from an EMBL/GenBank/DDBJ whole genome shotgun (WGS) entry which is preliminary data.</text>
</comment>
<gene>
    <name evidence="2" type="ORF">IWZ03DRAFT_135057</name>
</gene>